<evidence type="ECO:0000313" key="5">
    <source>
        <dbReference type="EMBL" id="KAK3579111.1"/>
    </source>
</evidence>
<organism evidence="5 6">
    <name type="scientific">Potamilus streckersoni</name>
    <dbReference type="NCBI Taxonomy" id="2493646"/>
    <lineage>
        <taxon>Eukaryota</taxon>
        <taxon>Metazoa</taxon>
        <taxon>Spiralia</taxon>
        <taxon>Lophotrochozoa</taxon>
        <taxon>Mollusca</taxon>
        <taxon>Bivalvia</taxon>
        <taxon>Autobranchia</taxon>
        <taxon>Heteroconchia</taxon>
        <taxon>Palaeoheterodonta</taxon>
        <taxon>Unionida</taxon>
        <taxon>Unionoidea</taxon>
        <taxon>Unionidae</taxon>
        <taxon>Ambleminae</taxon>
        <taxon>Lampsilini</taxon>
        <taxon>Potamilus</taxon>
    </lineage>
</organism>
<dbReference type="PROSITE" id="PS51764">
    <property type="entry name" value="GH26"/>
    <property type="match status" value="1"/>
</dbReference>
<evidence type="ECO:0000313" key="6">
    <source>
        <dbReference type="Proteomes" id="UP001195483"/>
    </source>
</evidence>
<dbReference type="PANTHER" id="PTHR40079:SF4">
    <property type="entry name" value="GH26 DOMAIN-CONTAINING PROTEIN-RELATED"/>
    <property type="match status" value="1"/>
</dbReference>
<dbReference type="InterPro" id="IPR000805">
    <property type="entry name" value="Glyco_hydro_26"/>
</dbReference>
<dbReference type="AlphaFoldDB" id="A0AAE0RT71"/>
<dbReference type="SUPFAM" id="SSF51445">
    <property type="entry name" value="(Trans)glycosidases"/>
    <property type="match status" value="1"/>
</dbReference>
<evidence type="ECO:0000256" key="3">
    <source>
        <dbReference type="ARBA" id="ARBA00023295"/>
    </source>
</evidence>
<dbReference type="InterPro" id="IPR022790">
    <property type="entry name" value="GH26_dom"/>
</dbReference>
<gene>
    <name evidence="5" type="ORF">CHS0354_022131</name>
</gene>
<evidence type="ECO:0000259" key="4">
    <source>
        <dbReference type="PROSITE" id="PS51764"/>
    </source>
</evidence>
<comment type="similarity">
    <text evidence="1">Belongs to the glycosyl hydrolase 26 family.</text>
</comment>
<evidence type="ECO:0000256" key="2">
    <source>
        <dbReference type="ARBA" id="ARBA00022801"/>
    </source>
</evidence>
<dbReference type="GO" id="GO:0016985">
    <property type="term" value="F:mannan endo-1,4-beta-mannosidase activity"/>
    <property type="evidence" value="ECO:0007669"/>
    <property type="project" value="InterPro"/>
</dbReference>
<sequence>MKNGFVQQAQNHHSDELCDIKDVTGEYPAVIGFDLGGNVDDANERLRNAWLIKKAADRKLIVTLSWHQNNPISGGTAWIDQDHTGVNITHPIRRILPNGDHNHVYRQRLDSIADWVKQLRDSSGHLVPVIFRPYHEMTGGWFWWGTNQKMNNTPDDFKQLYQYTVRYLRDSKGVHNLLYAFSPDKVKSTSEFLKFYPGDEYVDLLGLDFYYMAAFNPSIQTFQQMVQILTDTAHAHGKIAAITEVGIFNNGLDTHHNFWNDHVLDALKDGQGTTRVAYVLAWGNICLHKCEIWVPYKGHPAESAFLAFFNDPMTVFEKGLGSSVAQIVIG</sequence>
<comment type="caution">
    <text evidence="5">The sequence shown here is derived from an EMBL/GenBank/DDBJ whole genome shotgun (WGS) entry which is preliminary data.</text>
</comment>
<reference evidence="5" key="3">
    <citation type="submission" date="2023-05" db="EMBL/GenBank/DDBJ databases">
        <authorList>
            <person name="Smith C.H."/>
        </authorList>
    </citation>
    <scope>NUCLEOTIDE SEQUENCE</scope>
    <source>
        <strain evidence="5">CHS0354</strain>
        <tissue evidence="5">Mantle</tissue>
    </source>
</reference>
<accession>A0AAE0RT71</accession>
<feature type="domain" description="GH26" evidence="4">
    <location>
        <begin position="1"/>
        <end position="318"/>
    </location>
</feature>
<proteinExistence type="inferred from homology"/>
<dbReference type="Pfam" id="PF02156">
    <property type="entry name" value="Glyco_hydro_26"/>
    <property type="match status" value="1"/>
</dbReference>
<name>A0AAE0RT71_9BIVA</name>
<dbReference type="EMBL" id="JAEAOA010001340">
    <property type="protein sequence ID" value="KAK3579111.1"/>
    <property type="molecule type" value="Genomic_DNA"/>
</dbReference>
<reference evidence="5" key="1">
    <citation type="journal article" date="2021" name="Genome Biol. Evol.">
        <title>A High-Quality Reference Genome for a Parasitic Bivalve with Doubly Uniparental Inheritance (Bivalvia: Unionida).</title>
        <authorList>
            <person name="Smith C.H."/>
        </authorList>
    </citation>
    <scope>NUCLEOTIDE SEQUENCE</scope>
    <source>
        <strain evidence="5">CHS0354</strain>
    </source>
</reference>
<dbReference type="PANTHER" id="PTHR40079">
    <property type="entry name" value="MANNAN ENDO-1,4-BETA-MANNOSIDASE E-RELATED"/>
    <property type="match status" value="1"/>
</dbReference>
<protein>
    <recommendedName>
        <fullName evidence="4">GH26 domain-containing protein</fullName>
    </recommendedName>
</protein>
<dbReference type="Proteomes" id="UP001195483">
    <property type="component" value="Unassembled WGS sequence"/>
</dbReference>
<dbReference type="Gene3D" id="3.20.20.80">
    <property type="entry name" value="Glycosidases"/>
    <property type="match status" value="1"/>
</dbReference>
<keyword evidence="6" id="KW-1185">Reference proteome</keyword>
<keyword evidence="3" id="KW-0326">Glycosidase</keyword>
<keyword evidence="2" id="KW-0378">Hydrolase</keyword>
<evidence type="ECO:0000256" key="1">
    <source>
        <dbReference type="ARBA" id="ARBA00007754"/>
    </source>
</evidence>
<reference evidence="5" key="2">
    <citation type="journal article" date="2021" name="Genome Biol. Evol.">
        <title>Developing a high-quality reference genome for a parasitic bivalve with doubly uniparental inheritance (Bivalvia: Unionida).</title>
        <authorList>
            <person name="Smith C.H."/>
        </authorList>
    </citation>
    <scope>NUCLEOTIDE SEQUENCE</scope>
    <source>
        <strain evidence="5">CHS0354</strain>
        <tissue evidence="5">Mantle</tissue>
    </source>
</reference>
<dbReference type="GO" id="GO:0006080">
    <property type="term" value="P:substituted mannan metabolic process"/>
    <property type="evidence" value="ECO:0007669"/>
    <property type="project" value="InterPro"/>
</dbReference>
<dbReference type="InterPro" id="IPR017853">
    <property type="entry name" value="GH"/>
</dbReference>
<dbReference type="PRINTS" id="PR00739">
    <property type="entry name" value="GLHYDRLASE26"/>
</dbReference>